<gene>
    <name evidence="2" type="ORF">pdam_00018095</name>
</gene>
<evidence type="ECO:0000313" key="3">
    <source>
        <dbReference type="Proteomes" id="UP000275408"/>
    </source>
</evidence>
<reference evidence="2 3" key="1">
    <citation type="journal article" date="2018" name="Sci. Rep.">
        <title>Comparative analysis of the Pocillopora damicornis genome highlights role of immune system in coral evolution.</title>
        <authorList>
            <person name="Cunning R."/>
            <person name="Bay R.A."/>
            <person name="Gillette P."/>
            <person name="Baker A.C."/>
            <person name="Traylor-Knowles N."/>
        </authorList>
    </citation>
    <scope>NUCLEOTIDE SEQUENCE [LARGE SCALE GENOMIC DNA]</scope>
    <source>
        <strain evidence="2">RSMAS</strain>
        <tissue evidence="2">Whole animal</tissue>
    </source>
</reference>
<protein>
    <submittedName>
        <fullName evidence="2">Uncharacterized protein</fullName>
    </submittedName>
</protein>
<dbReference type="Proteomes" id="UP000275408">
    <property type="component" value="Unassembled WGS sequence"/>
</dbReference>
<name>A0A3M6U667_POCDA</name>
<accession>A0A3M6U667</accession>
<organism evidence="2 3">
    <name type="scientific">Pocillopora damicornis</name>
    <name type="common">Cauliflower coral</name>
    <name type="synonym">Millepora damicornis</name>
    <dbReference type="NCBI Taxonomy" id="46731"/>
    <lineage>
        <taxon>Eukaryota</taxon>
        <taxon>Metazoa</taxon>
        <taxon>Cnidaria</taxon>
        <taxon>Anthozoa</taxon>
        <taxon>Hexacorallia</taxon>
        <taxon>Scleractinia</taxon>
        <taxon>Astrocoeniina</taxon>
        <taxon>Pocilloporidae</taxon>
        <taxon>Pocillopora</taxon>
    </lineage>
</organism>
<dbReference type="OrthoDB" id="8903066at2759"/>
<sequence length="216" mass="25767">MKSLRGSLSYSNVCDKRWLDKMATTLHLPAISHAPVAREFPKVWEHRLFEFPPHRKNLSHWSKQDVPSLKLAQQLDTDHWAKLKGKHVDFVNRMSYSLPSKEILASRSQKDPKLSSAFQRYYYDQSRHREELLKKTYTMYYQGKPMEKKSSRQVLQQTNDLPRPQVQRRPSVYNQRAKEGFKFWLESDPMVKRISCKNTVFGRQFLWSTFSPRFLK</sequence>
<keyword evidence="3" id="KW-1185">Reference proteome</keyword>
<evidence type="ECO:0000313" key="2">
    <source>
        <dbReference type="EMBL" id="RMX49024.1"/>
    </source>
</evidence>
<feature type="region of interest" description="Disordered" evidence="1">
    <location>
        <begin position="148"/>
        <end position="170"/>
    </location>
</feature>
<dbReference type="EMBL" id="RCHS01002189">
    <property type="protein sequence ID" value="RMX49024.1"/>
    <property type="molecule type" value="Genomic_DNA"/>
</dbReference>
<evidence type="ECO:0000256" key="1">
    <source>
        <dbReference type="SAM" id="MobiDB-lite"/>
    </source>
</evidence>
<comment type="caution">
    <text evidence="2">The sequence shown here is derived from an EMBL/GenBank/DDBJ whole genome shotgun (WGS) entry which is preliminary data.</text>
</comment>
<proteinExistence type="predicted"/>
<dbReference type="AlphaFoldDB" id="A0A3M6U667"/>